<accession>A0A387B0T3</accession>
<dbReference type="EMBL" id="CP032630">
    <property type="protein sequence ID" value="AYF97102.1"/>
    <property type="molecule type" value="Genomic_DNA"/>
</dbReference>
<evidence type="ECO:0000256" key="1">
    <source>
        <dbReference type="SAM" id="Phobius"/>
    </source>
</evidence>
<feature type="transmembrane region" description="Helical" evidence="1">
    <location>
        <begin position="71"/>
        <end position="93"/>
    </location>
</feature>
<keyword evidence="1" id="KW-0812">Transmembrane</keyword>
<organism evidence="2 3">
    <name type="scientific">Protaetiibacter intestinalis</name>
    <dbReference type="NCBI Taxonomy" id="2419774"/>
    <lineage>
        <taxon>Bacteria</taxon>
        <taxon>Bacillati</taxon>
        <taxon>Actinomycetota</taxon>
        <taxon>Actinomycetes</taxon>
        <taxon>Micrococcales</taxon>
        <taxon>Microbacteriaceae</taxon>
        <taxon>Protaetiibacter</taxon>
    </lineage>
</organism>
<evidence type="ECO:0008006" key="4">
    <source>
        <dbReference type="Google" id="ProtNLM"/>
    </source>
</evidence>
<name>A0A387B0T3_9MICO</name>
<reference evidence="3" key="1">
    <citation type="submission" date="2018-09" db="EMBL/GenBank/DDBJ databases">
        <title>Genome sequencing of strain 2DFWR-13.</title>
        <authorList>
            <person name="Heo J."/>
            <person name="Kim S.-J."/>
            <person name="Kwon S.-W."/>
        </authorList>
    </citation>
    <scope>NUCLEOTIDE SEQUENCE [LARGE SCALE GENOMIC DNA]</scope>
    <source>
        <strain evidence="3">2DFWR-13</strain>
    </source>
</reference>
<feature type="transmembrane region" description="Helical" evidence="1">
    <location>
        <begin position="6"/>
        <end position="29"/>
    </location>
</feature>
<evidence type="ECO:0000313" key="2">
    <source>
        <dbReference type="EMBL" id="AYF97102.1"/>
    </source>
</evidence>
<dbReference type="RefSeq" id="WP_120761453.1">
    <property type="nucleotide sequence ID" value="NZ_CP032630.1"/>
</dbReference>
<dbReference type="AlphaFoldDB" id="A0A387B0T3"/>
<feature type="transmembrane region" description="Helical" evidence="1">
    <location>
        <begin position="41"/>
        <end position="59"/>
    </location>
</feature>
<dbReference type="Pfam" id="PF11139">
    <property type="entry name" value="SfLAP"/>
    <property type="match status" value="1"/>
</dbReference>
<feature type="transmembrane region" description="Helical" evidence="1">
    <location>
        <begin position="202"/>
        <end position="221"/>
    </location>
</feature>
<keyword evidence="3" id="KW-1185">Reference proteome</keyword>
<dbReference type="OrthoDB" id="4462109at2"/>
<proteinExistence type="predicted"/>
<evidence type="ECO:0000313" key="3">
    <source>
        <dbReference type="Proteomes" id="UP000278886"/>
    </source>
</evidence>
<keyword evidence="1" id="KW-1133">Transmembrane helix</keyword>
<protein>
    <recommendedName>
        <fullName evidence="4">GAP family protein</fullName>
    </recommendedName>
</protein>
<dbReference type="InterPro" id="IPR021315">
    <property type="entry name" value="Gap/Sap"/>
</dbReference>
<keyword evidence="1" id="KW-0472">Membrane</keyword>
<dbReference type="KEGG" id="lyd:D7I47_01770"/>
<sequence length="224" mass="23649">MEMFVVLLPLALGVALSSVPIVAMIAILLSPRGAASGFGYLFGYAAGLAAITIGFTLGIRAIPRGDEVSPFWIGLGEIVVGAACVVVAVVIFVRERRKRGASDEPPEPPTWLRKVGELGPFSTAALGLALNLRPKALVFATGAALALNTGGLTAWWWAVDTAVYLTIGLSTVAAPIIVVWRLGDRARPALERAREWIDRNSYLVTSIALLMVGFVLIGDGLGRL</sequence>
<feature type="transmembrane region" description="Helical" evidence="1">
    <location>
        <begin position="163"/>
        <end position="182"/>
    </location>
</feature>
<gene>
    <name evidence="2" type="ORF">D7I47_01770</name>
</gene>
<feature type="transmembrane region" description="Helical" evidence="1">
    <location>
        <begin position="136"/>
        <end position="157"/>
    </location>
</feature>
<dbReference type="Proteomes" id="UP000278886">
    <property type="component" value="Chromosome"/>
</dbReference>